<dbReference type="Proteomes" id="UP000244920">
    <property type="component" value="Chromosome"/>
</dbReference>
<evidence type="ECO:0000313" key="1">
    <source>
        <dbReference type="EMBL" id="AWI51886.1"/>
    </source>
</evidence>
<evidence type="ECO:0000313" key="2">
    <source>
        <dbReference type="Proteomes" id="UP000244920"/>
    </source>
</evidence>
<sequence>MLHFVQVLHHTEKFTILYRLDFPYLKKLQPFFMHFFYFIFGKKNVTYQHLVFKNKKNTTYCV</sequence>
<organism evidence="1 2">
    <name type="scientific">Actinobacillus porcitonsillarum</name>
    <dbReference type="NCBI Taxonomy" id="189834"/>
    <lineage>
        <taxon>Bacteria</taxon>
        <taxon>Pseudomonadati</taxon>
        <taxon>Pseudomonadota</taxon>
        <taxon>Gammaproteobacteria</taxon>
        <taxon>Pasteurellales</taxon>
        <taxon>Pasteurellaceae</taxon>
        <taxon>Actinobacillus</taxon>
    </lineage>
</organism>
<proteinExistence type="predicted"/>
<accession>A0A2U8FNB4</accession>
<dbReference type="AlphaFoldDB" id="A0A2U8FNB4"/>
<protein>
    <submittedName>
        <fullName evidence="1">Uncharacterized protein</fullName>
    </submittedName>
</protein>
<dbReference type="EMBL" id="CP029206">
    <property type="protein sequence ID" value="AWI51886.1"/>
    <property type="molecule type" value="Genomic_DNA"/>
</dbReference>
<reference evidence="2" key="1">
    <citation type="submission" date="2018-05" db="EMBL/GenBank/DDBJ databases">
        <title>Complete genome sequence of Actinobacillus porcitonsillarum reference strain 9953L55 (CCUG 46996).</title>
        <authorList>
            <person name="Dona V."/>
            <person name="Perreten V."/>
        </authorList>
    </citation>
    <scope>NUCLEOTIDE SEQUENCE [LARGE SCALE GENOMIC DNA]</scope>
    <source>
        <strain evidence="2">9953L55</strain>
    </source>
</reference>
<gene>
    <name evidence="1" type="ORF">DDU33_10530</name>
</gene>
<dbReference type="KEGG" id="apor:DDU33_10530"/>
<name>A0A2U8FNB4_9PAST</name>
<keyword evidence="2" id="KW-1185">Reference proteome</keyword>